<dbReference type="Proteomes" id="UP000243985">
    <property type="component" value="Unassembled WGS sequence"/>
</dbReference>
<accession>A0A2T5XSX8</accession>
<organism evidence="1 2">
    <name type="scientific">Capnocytophaga leadbetteri</name>
    <dbReference type="NCBI Taxonomy" id="327575"/>
    <lineage>
        <taxon>Bacteria</taxon>
        <taxon>Pseudomonadati</taxon>
        <taxon>Bacteroidota</taxon>
        <taxon>Flavobacteriia</taxon>
        <taxon>Flavobacteriales</taxon>
        <taxon>Flavobacteriaceae</taxon>
        <taxon>Capnocytophaga</taxon>
    </lineage>
</organism>
<dbReference type="Pfam" id="PF19891">
    <property type="entry name" value="DUF6364"/>
    <property type="match status" value="1"/>
</dbReference>
<sequence>MNTINIDPIVLEKAQRYAQENDLDLSNYIEKQLKSLYIQEELFGKKRRTQDLDALLDSITGVLPEMTDEEVREECANYIEEKYLALG</sequence>
<dbReference type="InterPro" id="IPR045944">
    <property type="entry name" value="DUF6364"/>
</dbReference>
<protein>
    <submittedName>
        <fullName evidence="1">Uncharacterized protein</fullName>
    </submittedName>
</protein>
<proteinExistence type="predicted"/>
<evidence type="ECO:0000313" key="1">
    <source>
        <dbReference type="EMBL" id="PTX04543.1"/>
    </source>
</evidence>
<dbReference type="EMBL" id="QBKG01000012">
    <property type="protein sequence ID" value="PTX04543.1"/>
    <property type="molecule type" value="Genomic_DNA"/>
</dbReference>
<dbReference type="GeneID" id="84581184"/>
<comment type="caution">
    <text evidence="1">The sequence shown here is derived from an EMBL/GenBank/DDBJ whole genome shotgun (WGS) entry which is preliminary data.</text>
</comment>
<evidence type="ECO:0000313" key="2">
    <source>
        <dbReference type="Proteomes" id="UP000243985"/>
    </source>
</evidence>
<dbReference type="RefSeq" id="WP_107782568.1">
    <property type="nucleotide sequence ID" value="NZ_CAMURD010000005.1"/>
</dbReference>
<reference evidence="1 2" key="1">
    <citation type="submission" date="2018-04" db="EMBL/GenBank/DDBJ databases">
        <title>Genomic Encyclopedia of Archaeal and Bacterial Type Strains, Phase II (KMG-II): from individual species to whole genera.</title>
        <authorList>
            <person name="Goeker M."/>
        </authorList>
    </citation>
    <scope>NUCLEOTIDE SEQUENCE [LARGE SCALE GENOMIC DNA]</scope>
    <source>
        <strain evidence="1 2">DSM 22902</strain>
    </source>
</reference>
<name>A0A2T5XSX8_9FLAO</name>
<dbReference type="AlphaFoldDB" id="A0A2T5XSX8"/>
<gene>
    <name evidence="1" type="ORF">C8P65_11212</name>
</gene>